<protein>
    <submittedName>
        <fullName evidence="1">Uncharacterized protein</fullName>
    </submittedName>
</protein>
<dbReference type="Proteomes" id="UP000626092">
    <property type="component" value="Unassembled WGS sequence"/>
</dbReference>
<name>A0A834LS39_RHOSS</name>
<dbReference type="EMBL" id="WJXA01000002">
    <property type="protein sequence ID" value="KAF7150070.1"/>
    <property type="molecule type" value="Genomic_DNA"/>
</dbReference>
<gene>
    <name evidence="1" type="ORF">RHSIM_Rhsim02G0186600</name>
</gene>
<evidence type="ECO:0000313" key="1">
    <source>
        <dbReference type="EMBL" id="KAF7150070.1"/>
    </source>
</evidence>
<organism evidence="1 2">
    <name type="scientific">Rhododendron simsii</name>
    <name type="common">Sims's rhododendron</name>
    <dbReference type="NCBI Taxonomy" id="118357"/>
    <lineage>
        <taxon>Eukaryota</taxon>
        <taxon>Viridiplantae</taxon>
        <taxon>Streptophyta</taxon>
        <taxon>Embryophyta</taxon>
        <taxon>Tracheophyta</taxon>
        <taxon>Spermatophyta</taxon>
        <taxon>Magnoliopsida</taxon>
        <taxon>eudicotyledons</taxon>
        <taxon>Gunneridae</taxon>
        <taxon>Pentapetalae</taxon>
        <taxon>asterids</taxon>
        <taxon>Ericales</taxon>
        <taxon>Ericaceae</taxon>
        <taxon>Ericoideae</taxon>
        <taxon>Rhodoreae</taxon>
        <taxon>Rhododendron</taxon>
    </lineage>
</organism>
<accession>A0A834LS39</accession>
<comment type="caution">
    <text evidence="1">The sequence shown here is derived from an EMBL/GenBank/DDBJ whole genome shotgun (WGS) entry which is preliminary data.</text>
</comment>
<proteinExistence type="predicted"/>
<sequence>MLYIYGNKNQGPMIVKIGEQFRKGNECGQKLKVRCIDAFYGTCRRQSETQFVTVKFVGVCTSSECPSPCVISLSEEALYRIVSSWAENYSSRRDPYKCMALAETHLRTVPEEVGGVLRIN</sequence>
<dbReference type="AlphaFoldDB" id="A0A834LS39"/>
<reference evidence="1" key="1">
    <citation type="submission" date="2019-11" db="EMBL/GenBank/DDBJ databases">
        <authorList>
            <person name="Liu Y."/>
            <person name="Hou J."/>
            <person name="Li T.-Q."/>
            <person name="Guan C.-H."/>
            <person name="Wu X."/>
            <person name="Wu H.-Z."/>
            <person name="Ling F."/>
            <person name="Zhang R."/>
            <person name="Shi X.-G."/>
            <person name="Ren J.-P."/>
            <person name="Chen E.-F."/>
            <person name="Sun J.-M."/>
        </authorList>
    </citation>
    <scope>NUCLEOTIDE SEQUENCE</scope>
    <source>
        <strain evidence="1">Adult_tree_wgs_1</strain>
        <tissue evidence="1">Leaves</tissue>
    </source>
</reference>
<keyword evidence="2" id="KW-1185">Reference proteome</keyword>
<evidence type="ECO:0000313" key="2">
    <source>
        <dbReference type="Proteomes" id="UP000626092"/>
    </source>
</evidence>